<gene>
    <name evidence="2" type="ORF">PRELSG_1414200</name>
</gene>
<feature type="chain" id="PRO_5012023506" evidence="1">
    <location>
        <begin position="18"/>
        <end position="104"/>
    </location>
</feature>
<dbReference type="VEuPathDB" id="PlasmoDB:PRELSG_1414200"/>
<dbReference type="EMBL" id="LN835309">
    <property type="protein sequence ID" value="CRH02413.1"/>
    <property type="molecule type" value="Genomic_DNA"/>
</dbReference>
<dbReference type="GeneID" id="39738573"/>
<dbReference type="KEGG" id="prel:PRELSG_1414200"/>
<dbReference type="OMA" id="YEVQNIY"/>
<keyword evidence="1" id="KW-0732">Signal</keyword>
<feature type="signal peptide" evidence="1">
    <location>
        <begin position="1"/>
        <end position="17"/>
    </location>
</feature>
<dbReference type="AlphaFoldDB" id="A0A1J1HEW7"/>
<dbReference type="Proteomes" id="UP000220158">
    <property type="component" value="Chromosome 14"/>
</dbReference>
<dbReference type="OrthoDB" id="369725at2759"/>
<evidence type="ECO:0000313" key="3">
    <source>
        <dbReference type="Proteomes" id="UP000220158"/>
    </source>
</evidence>
<evidence type="ECO:0000313" key="2">
    <source>
        <dbReference type="EMBL" id="CRH02413.1"/>
    </source>
</evidence>
<accession>A0A1J1HEW7</accession>
<protein>
    <submittedName>
        <fullName evidence="2">Uncharacterized protein</fullName>
    </submittedName>
</protein>
<sequence>MKNFIFLFFFLFYLVYAQIPYDIQSIYKPLNSHSVNAFPGDKVSSDYELKDIKNEIEKEYPENSLKKLAERYYKDVDATNQNILEELDQLKDLLGERSLYFIIF</sequence>
<keyword evidence="3" id="KW-1185">Reference proteome</keyword>
<proteinExistence type="predicted"/>
<evidence type="ECO:0000256" key="1">
    <source>
        <dbReference type="SAM" id="SignalP"/>
    </source>
</evidence>
<dbReference type="RefSeq" id="XP_028534933.1">
    <property type="nucleotide sequence ID" value="XM_028679195.1"/>
</dbReference>
<organism evidence="2 3">
    <name type="scientific">Plasmodium relictum</name>
    <dbReference type="NCBI Taxonomy" id="85471"/>
    <lineage>
        <taxon>Eukaryota</taxon>
        <taxon>Sar</taxon>
        <taxon>Alveolata</taxon>
        <taxon>Apicomplexa</taxon>
        <taxon>Aconoidasida</taxon>
        <taxon>Haemosporida</taxon>
        <taxon>Plasmodiidae</taxon>
        <taxon>Plasmodium</taxon>
        <taxon>Plasmodium (Haemamoeba)</taxon>
    </lineage>
</organism>
<name>A0A1J1HEW7_PLARL</name>
<reference evidence="2 3" key="1">
    <citation type="submission" date="2015-04" db="EMBL/GenBank/DDBJ databases">
        <authorList>
            <consortium name="Pathogen Informatics"/>
        </authorList>
    </citation>
    <scope>NUCLEOTIDE SEQUENCE [LARGE SCALE GENOMIC DNA]</scope>
    <source>
        <strain evidence="2 3">SGS1</strain>
    </source>
</reference>